<name>A0A099NTN1_PICKU</name>
<dbReference type="InterPro" id="IPR013726">
    <property type="entry name" value="Mitofissin"/>
</dbReference>
<evidence type="ECO:0000313" key="2">
    <source>
        <dbReference type="Proteomes" id="UP000029867"/>
    </source>
</evidence>
<protein>
    <submittedName>
        <fullName evidence="1">Uncharacterized protein</fullName>
    </submittedName>
</protein>
<proteinExistence type="predicted"/>
<evidence type="ECO:0000313" key="1">
    <source>
        <dbReference type="EMBL" id="KGK35940.1"/>
    </source>
</evidence>
<organism evidence="1 2">
    <name type="scientific">Pichia kudriavzevii</name>
    <name type="common">Yeast</name>
    <name type="synonym">Issatchenkia orientalis</name>
    <dbReference type="NCBI Taxonomy" id="4909"/>
    <lineage>
        <taxon>Eukaryota</taxon>
        <taxon>Fungi</taxon>
        <taxon>Dikarya</taxon>
        <taxon>Ascomycota</taxon>
        <taxon>Saccharomycotina</taxon>
        <taxon>Pichiomycetes</taxon>
        <taxon>Pichiales</taxon>
        <taxon>Pichiaceae</taxon>
        <taxon>Pichia</taxon>
    </lineage>
</organism>
<dbReference type="EMBL" id="JQFK01000234">
    <property type="protein sequence ID" value="KGK35940.1"/>
    <property type="molecule type" value="Genomic_DNA"/>
</dbReference>
<dbReference type="Proteomes" id="UP000029867">
    <property type="component" value="Unassembled WGS sequence"/>
</dbReference>
<dbReference type="HOGENOM" id="CLU_1865396_0_0_1"/>
<sequence>MGLYNDSSVHFFKKGKLGAPSRISVFSLGNITRVGVELTLLSMVLAGIKVATGVELDPKTVSHGDGAVRAVTYWLHFGERLFQYACNRAVNSKSFKRVNWKDMKDNFSQTFLQSAKRMVDDFQRTTGIDAEQRIQEL</sequence>
<dbReference type="AlphaFoldDB" id="A0A099NTN1"/>
<comment type="caution">
    <text evidence="1">The sequence shown here is derived from an EMBL/GenBank/DDBJ whole genome shotgun (WGS) entry which is preliminary data.</text>
</comment>
<accession>A0A099NTN1</accession>
<reference evidence="2" key="1">
    <citation type="journal article" date="2014" name="Microb. Cell Fact.">
        <title>Exploiting Issatchenkia orientalis SD108 for succinic acid production.</title>
        <authorList>
            <person name="Xiao H."/>
            <person name="Shao Z."/>
            <person name="Jiang Y."/>
            <person name="Dole S."/>
            <person name="Zhao H."/>
        </authorList>
    </citation>
    <scope>NUCLEOTIDE SEQUENCE [LARGE SCALE GENOMIC DNA]</scope>
    <source>
        <strain evidence="2">SD108</strain>
    </source>
</reference>
<dbReference type="Pfam" id="PF08520">
    <property type="entry name" value="Mitofissin"/>
    <property type="match status" value="1"/>
</dbReference>
<gene>
    <name evidence="1" type="ORF">JL09_g4910</name>
</gene>